<proteinExistence type="predicted"/>
<dbReference type="RefSeq" id="WP_208259250.1">
    <property type="nucleotide sequence ID" value="NZ_JAGEOJ010000013.1"/>
</dbReference>
<feature type="compositionally biased region" description="Low complexity" evidence="1">
    <location>
        <begin position="58"/>
        <end position="72"/>
    </location>
</feature>
<keyword evidence="4" id="KW-1185">Reference proteome</keyword>
<keyword evidence="2" id="KW-1133">Transmembrane helix</keyword>
<evidence type="ECO:0000256" key="1">
    <source>
        <dbReference type="SAM" id="MobiDB-lite"/>
    </source>
</evidence>
<dbReference type="EMBL" id="JAGEOJ010000013">
    <property type="protein sequence ID" value="MBO2451337.1"/>
    <property type="molecule type" value="Genomic_DNA"/>
</dbReference>
<dbReference type="AlphaFoldDB" id="A0A939PFM2"/>
<comment type="caution">
    <text evidence="3">The sequence shown here is derived from an EMBL/GenBank/DDBJ whole genome shotgun (WGS) entry which is preliminary data.</text>
</comment>
<gene>
    <name evidence="3" type="ORF">J4573_29885</name>
</gene>
<name>A0A939PFM2_9ACTN</name>
<accession>A0A939PFM2</accession>
<keyword evidence="2" id="KW-0812">Transmembrane</keyword>
<keyword evidence="2" id="KW-0472">Membrane</keyword>
<protein>
    <submittedName>
        <fullName evidence="3">Uncharacterized protein</fullName>
    </submittedName>
</protein>
<evidence type="ECO:0000256" key="2">
    <source>
        <dbReference type="SAM" id="Phobius"/>
    </source>
</evidence>
<organism evidence="3 4">
    <name type="scientific">Actinomadura barringtoniae</name>
    <dbReference type="NCBI Taxonomy" id="1427535"/>
    <lineage>
        <taxon>Bacteria</taxon>
        <taxon>Bacillati</taxon>
        <taxon>Actinomycetota</taxon>
        <taxon>Actinomycetes</taxon>
        <taxon>Streptosporangiales</taxon>
        <taxon>Thermomonosporaceae</taxon>
        <taxon>Actinomadura</taxon>
    </lineage>
</organism>
<reference evidence="3" key="1">
    <citation type="submission" date="2021-03" db="EMBL/GenBank/DDBJ databases">
        <authorList>
            <person name="Kanchanasin P."/>
            <person name="Saeng-In P."/>
            <person name="Phongsopitanun W."/>
            <person name="Yuki M."/>
            <person name="Kudo T."/>
            <person name="Ohkuma M."/>
            <person name="Tanasupawat S."/>
        </authorList>
    </citation>
    <scope>NUCLEOTIDE SEQUENCE</scope>
    <source>
        <strain evidence="3">GKU 128</strain>
    </source>
</reference>
<feature type="compositionally biased region" description="Pro residues" evidence="1">
    <location>
        <begin position="79"/>
        <end position="96"/>
    </location>
</feature>
<feature type="region of interest" description="Disordered" evidence="1">
    <location>
        <begin position="32"/>
        <end position="101"/>
    </location>
</feature>
<feature type="transmembrane region" description="Helical" evidence="2">
    <location>
        <begin position="7"/>
        <end position="28"/>
    </location>
</feature>
<evidence type="ECO:0000313" key="4">
    <source>
        <dbReference type="Proteomes" id="UP000669179"/>
    </source>
</evidence>
<dbReference type="Proteomes" id="UP000669179">
    <property type="component" value="Unassembled WGS sequence"/>
</dbReference>
<sequence length="283" mass="29765">MDRRTDRAIAISAITAVVVVPTAILVAVKTGAASPKPAGEVPSAAAAAQGDALKPVGKSPTPTPTASGAGTKPNGGPGHPTPPPGKRGPRKPPPGAPKLKSFVRVTDVKLSGNPNGDYQHLTETAHLTLIPNFALSATGVRQNMVEGKLTTLTQKVIISGRTMRSYDGKRWTSSKLTSSQLSKLRTDSDPRQFTWLIRTVPGIGKTGPDKFGSTHFTAKLVLGDVYGMLPENIAAEGRKVLPDSTGVGIELWSDKIDRPSWIGLNAQAPGTQFGGSMTFRSYR</sequence>
<evidence type="ECO:0000313" key="3">
    <source>
        <dbReference type="EMBL" id="MBO2451337.1"/>
    </source>
</evidence>